<reference evidence="2 3" key="2">
    <citation type="submission" date="2024-05" db="EMBL/GenBank/DDBJ databases">
        <authorList>
            <person name="Chen Y."/>
            <person name="Shah S."/>
            <person name="Dougan E. K."/>
            <person name="Thang M."/>
            <person name="Chan C."/>
        </authorList>
    </citation>
    <scope>NUCLEOTIDE SEQUENCE [LARGE SCALE GENOMIC DNA]</scope>
</reference>
<accession>A0A9P1CEQ4</accession>
<dbReference type="AlphaFoldDB" id="A0A9P1CEQ4"/>
<comment type="caution">
    <text evidence="1">The sequence shown here is derived from an EMBL/GenBank/DDBJ whole genome shotgun (WGS) entry which is preliminary data.</text>
</comment>
<dbReference type="EMBL" id="CAMXCT030001402">
    <property type="protein sequence ID" value="CAL4777084.1"/>
    <property type="molecule type" value="Genomic_DNA"/>
</dbReference>
<proteinExistence type="predicted"/>
<name>A0A9P1CEQ4_9DINO</name>
<evidence type="ECO:0000313" key="1">
    <source>
        <dbReference type="EMBL" id="CAI3989772.1"/>
    </source>
</evidence>
<gene>
    <name evidence="1" type="ORF">C1SCF055_LOCUS16818</name>
</gene>
<sequence length="115" mass="12805">MVDTPEKPLVVTPHTDVTKLSTAVVVRHRKFAGAAIKMKAQHDTVLSTAAKALATIPSTGREEVGKELSCVIRWPRLKETEKDEAQSMEISWRYSGIFGNSMGIVWERFMGYQGI</sequence>
<evidence type="ECO:0000313" key="2">
    <source>
        <dbReference type="EMBL" id="CAL4777084.1"/>
    </source>
</evidence>
<organism evidence="1">
    <name type="scientific">Cladocopium goreaui</name>
    <dbReference type="NCBI Taxonomy" id="2562237"/>
    <lineage>
        <taxon>Eukaryota</taxon>
        <taxon>Sar</taxon>
        <taxon>Alveolata</taxon>
        <taxon>Dinophyceae</taxon>
        <taxon>Suessiales</taxon>
        <taxon>Symbiodiniaceae</taxon>
        <taxon>Cladocopium</taxon>
    </lineage>
</organism>
<dbReference type="Proteomes" id="UP001152797">
    <property type="component" value="Unassembled WGS sequence"/>
</dbReference>
<dbReference type="OrthoDB" id="407161at2759"/>
<protein>
    <submittedName>
        <fullName evidence="1">Uncharacterized protein</fullName>
    </submittedName>
</protein>
<evidence type="ECO:0000313" key="3">
    <source>
        <dbReference type="Proteomes" id="UP001152797"/>
    </source>
</evidence>
<keyword evidence="3" id="KW-1185">Reference proteome</keyword>
<dbReference type="EMBL" id="CAMXCT020001402">
    <property type="protein sequence ID" value="CAL1143147.1"/>
    <property type="molecule type" value="Genomic_DNA"/>
</dbReference>
<reference evidence="1" key="1">
    <citation type="submission" date="2022-10" db="EMBL/GenBank/DDBJ databases">
        <authorList>
            <person name="Chen Y."/>
            <person name="Dougan E. K."/>
            <person name="Chan C."/>
            <person name="Rhodes N."/>
            <person name="Thang M."/>
        </authorList>
    </citation>
    <scope>NUCLEOTIDE SEQUENCE</scope>
</reference>
<dbReference type="EMBL" id="CAMXCT010001402">
    <property type="protein sequence ID" value="CAI3989772.1"/>
    <property type="molecule type" value="Genomic_DNA"/>
</dbReference>